<dbReference type="RefSeq" id="WP_126808573.1">
    <property type="nucleotide sequence ID" value="NZ_NGKA01000008.1"/>
</dbReference>
<reference evidence="1 2" key="1">
    <citation type="submission" date="2017-05" db="EMBL/GenBank/DDBJ databases">
        <title>Vagococcus spp. assemblies.</title>
        <authorList>
            <person name="Gulvik C.A."/>
        </authorList>
    </citation>
    <scope>NUCLEOTIDE SEQUENCE [LARGE SCALE GENOMIC DNA]</scope>
    <source>
        <strain evidence="1 2">CCUG 51432</strain>
    </source>
</reference>
<dbReference type="EMBL" id="NGKA01000008">
    <property type="protein sequence ID" value="RSU12199.1"/>
    <property type="molecule type" value="Genomic_DNA"/>
</dbReference>
<sequence>MFEINDIVTPVDLQKVLDDKYLSPRSKAIIEESSNKAVVNQIQDGLIYVSYFNTAGDDRITQVYKPEELKLV</sequence>
<evidence type="ECO:0000313" key="1">
    <source>
        <dbReference type="EMBL" id="RSU12199.1"/>
    </source>
</evidence>
<proteinExistence type="predicted"/>
<keyword evidence="2" id="KW-1185">Reference proteome</keyword>
<organism evidence="1 2">
    <name type="scientific">Vagococcus elongatus</name>
    <dbReference type="NCBI Taxonomy" id="180344"/>
    <lineage>
        <taxon>Bacteria</taxon>
        <taxon>Bacillati</taxon>
        <taxon>Bacillota</taxon>
        <taxon>Bacilli</taxon>
        <taxon>Lactobacillales</taxon>
        <taxon>Enterococcaceae</taxon>
        <taxon>Vagococcus</taxon>
    </lineage>
</organism>
<name>A0A430AVW8_9ENTE</name>
<protein>
    <submittedName>
        <fullName evidence="1">Uncharacterized protein</fullName>
    </submittedName>
</protein>
<gene>
    <name evidence="1" type="ORF">CBF29_06265</name>
</gene>
<comment type="caution">
    <text evidence="1">The sequence shown here is derived from an EMBL/GenBank/DDBJ whole genome shotgun (WGS) entry which is preliminary data.</text>
</comment>
<dbReference type="AlphaFoldDB" id="A0A430AVW8"/>
<accession>A0A430AVW8</accession>
<dbReference type="Proteomes" id="UP000287605">
    <property type="component" value="Unassembled WGS sequence"/>
</dbReference>
<evidence type="ECO:0000313" key="2">
    <source>
        <dbReference type="Proteomes" id="UP000287605"/>
    </source>
</evidence>